<feature type="non-terminal residue" evidence="1">
    <location>
        <position position="1"/>
    </location>
</feature>
<evidence type="ECO:0000313" key="1">
    <source>
        <dbReference type="EMBL" id="RFU30809.1"/>
    </source>
</evidence>
<dbReference type="AlphaFoldDB" id="A0A3E2HBM2"/>
<protein>
    <submittedName>
        <fullName evidence="1">Uncharacterized protein</fullName>
    </submittedName>
</protein>
<dbReference type="Proteomes" id="UP000258309">
    <property type="component" value="Unassembled WGS sequence"/>
</dbReference>
<accession>A0A3E2HBM2</accession>
<organism evidence="1 2">
    <name type="scientific">Scytalidium lignicola</name>
    <name type="common">Hyphomycete</name>
    <dbReference type="NCBI Taxonomy" id="5539"/>
    <lineage>
        <taxon>Eukaryota</taxon>
        <taxon>Fungi</taxon>
        <taxon>Dikarya</taxon>
        <taxon>Ascomycota</taxon>
        <taxon>Pezizomycotina</taxon>
        <taxon>Leotiomycetes</taxon>
        <taxon>Leotiomycetes incertae sedis</taxon>
        <taxon>Scytalidium</taxon>
    </lineage>
</organism>
<keyword evidence="2" id="KW-1185">Reference proteome</keyword>
<name>A0A3E2HBM2_SCYLI</name>
<gene>
    <name evidence="1" type="ORF">B7463_g5549</name>
</gene>
<feature type="non-terminal residue" evidence="1">
    <location>
        <position position="287"/>
    </location>
</feature>
<evidence type="ECO:0000313" key="2">
    <source>
        <dbReference type="Proteomes" id="UP000258309"/>
    </source>
</evidence>
<dbReference type="EMBL" id="NCSJ02000091">
    <property type="protein sequence ID" value="RFU30809.1"/>
    <property type="molecule type" value="Genomic_DNA"/>
</dbReference>
<comment type="caution">
    <text evidence="1">The sequence shown here is derived from an EMBL/GenBank/DDBJ whole genome shotgun (WGS) entry which is preliminary data.</text>
</comment>
<reference evidence="1 2" key="1">
    <citation type="submission" date="2018-05" db="EMBL/GenBank/DDBJ databases">
        <title>Draft genome sequence of Scytalidium lignicola DSM 105466, a ubiquitous saprotrophic fungus.</title>
        <authorList>
            <person name="Buettner E."/>
            <person name="Gebauer A.M."/>
            <person name="Hofrichter M."/>
            <person name="Liers C."/>
            <person name="Kellner H."/>
        </authorList>
    </citation>
    <scope>NUCLEOTIDE SEQUENCE [LARGE SCALE GENOMIC DNA]</scope>
    <source>
        <strain evidence="1 2">DSM 105466</strain>
    </source>
</reference>
<dbReference type="OrthoDB" id="5346581at2759"/>
<sequence>MEQLVKVPVADLQAKHGNFFHRTLSSTLSTELAERTFAQIIDGLPTRDDIGYSPIYSDEIANNATPSSEAMKAAKELREFCKIHYTQIDAKASSSYPGIPVACHDIAALVHDKTKPGFRRQGQSPYTILAALEGRPTDFMHEDYTAWQQYPQGISDMVGYWAEYHLFGGVVLFDRGESGVECKRALLHPVGRSRIFQLTESQILQFSKYVKQFADSPDGANIPTPFPFQAEKYAYRVDPFDSMSLNIFRNKYERIIPQDRQARCVQRLADFPDLADVLVQINNQESS</sequence>
<proteinExistence type="predicted"/>